<feature type="transmembrane region" description="Helical" evidence="7">
    <location>
        <begin position="546"/>
        <end position="566"/>
    </location>
</feature>
<gene>
    <name evidence="9" type="ORF">DGAL_LOCUS10443</name>
</gene>
<dbReference type="OrthoDB" id="5989317at2759"/>
<feature type="domain" description="Major facilitator superfamily associated" evidence="8">
    <location>
        <begin position="102"/>
        <end position="695"/>
    </location>
</feature>
<feature type="compositionally biased region" description="Polar residues" evidence="6">
    <location>
        <begin position="462"/>
        <end position="472"/>
    </location>
</feature>
<protein>
    <recommendedName>
        <fullName evidence="8">Major facilitator superfamily associated domain-containing protein</fullName>
    </recommendedName>
</protein>
<name>A0A8J2RQN4_9CRUS</name>
<feature type="transmembrane region" description="Helical" evidence="7">
    <location>
        <begin position="701"/>
        <end position="719"/>
    </location>
</feature>
<keyword evidence="5 7" id="KW-0472">Membrane</keyword>
<feature type="region of interest" description="Disordered" evidence="6">
    <location>
        <begin position="462"/>
        <end position="503"/>
    </location>
</feature>
<evidence type="ECO:0000313" key="10">
    <source>
        <dbReference type="Proteomes" id="UP000789390"/>
    </source>
</evidence>
<reference evidence="9" key="1">
    <citation type="submission" date="2021-11" db="EMBL/GenBank/DDBJ databases">
        <authorList>
            <person name="Schell T."/>
        </authorList>
    </citation>
    <scope>NUCLEOTIDE SEQUENCE</scope>
    <source>
        <strain evidence="9">M5</strain>
    </source>
</reference>
<feature type="transmembrane region" description="Helical" evidence="7">
    <location>
        <begin position="137"/>
        <end position="154"/>
    </location>
</feature>
<evidence type="ECO:0000256" key="7">
    <source>
        <dbReference type="SAM" id="Phobius"/>
    </source>
</evidence>
<feature type="region of interest" description="Disordered" evidence="6">
    <location>
        <begin position="835"/>
        <end position="856"/>
    </location>
</feature>
<feature type="compositionally biased region" description="Pro residues" evidence="6">
    <location>
        <begin position="477"/>
        <end position="496"/>
    </location>
</feature>
<evidence type="ECO:0000256" key="2">
    <source>
        <dbReference type="ARBA" id="ARBA00005241"/>
    </source>
</evidence>
<comment type="subcellular location">
    <subcellularLocation>
        <location evidence="1">Membrane</location>
        <topology evidence="1">Multi-pass membrane protein</topology>
    </subcellularLocation>
</comment>
<evidence type="ECO:0000256" key="1">
    <source>
        <dbReference type="ARBA" id="ARBA00004141"/>
    </source>
</evidence>
<feature type="transmembrane region" description="Helical" evidence="7">
    <location>
        <begin position="391"/>
        <end position="409"/>
    </location>
</feature>
<evidence type="ECO:0000256" key="3">
    <source>
        <dbReference type="ARBA" id="ARBA00022692"/>
    </source>
</evidence>
<dbReference type="Proteomes" id="UP000789390">
    <property type="component" value="Unassembled WGS sequence"/>
</dbReference>
<dbReference type="GO" id="GO:0016020">
    <property type="term" value="C:membrane"/>
    <property type="evidence" value="ECO:0007669"/>
    <property type="project" value="UniProtKB-SubCell"/>
</dbReference>
<proteinExistence type="inferred from homology"/>
<feature type="transmembrane region" description="Helical" evidence="7">
    <location>
        <begin position="608"/>
        <end position="625"/>
    </location>
</feature>
<organism evidence="9 10">
    <name type="scientific">Daphnia galeata</name>
    <dbReference type="NCBI Taxonomy" id="27404"/>
    <lineage>
        <taxon>Eukaryota</taxon>
        <taxon>Metazoa</taxon>
        <taxon>Ecdysozoa</taxon>
        <taxon>Arthropoda</taxon>
        <taxon>Crustacea</taxon>
        <taxon>Branchiopoda</taxon>
        <taxon>Diplostraca</taxon>
        <taxon>Cladocera</taxon>
        <taxon>Anomopoda</taxon>
        <taxon>Daphniidae</taxon>
        <taxon>Daphnia</taxon>
    </lineage>
</organism>
<feature type="transmembrane region" description="Helical" evidence="7">
    <location>
        <begin position="105"/>
        <end position="125"/>
    </location>
</feature>
<dbReference type="InterPro" id="IPR024989">
    <property type="entry name" value="MFS_assoc_dom"/>
</dbReference>
<dbReference type="AlphaFoldDB" id="A0A8J2RQN4"/>
<comment type="caution">
    <text evidence="9">The sequence shown here is derived from an EMBL/GenBank/DDBJ whole genome shotgun (WGS) entry which is preliminary data.</text>
</comment>
<evidence type="ECO:0000313" key="9">
    <source>
        <dbReference type="EMBL" id="CAH0107152.1"/>
    </source>
</evidence>
<feature type="transmembrane region" description="Helical" evidence="7">
    <location>
        <begin position="348"/>
        <end position="370"/>
    </location>
</feature>
<evidence type="ECO:0000256" key="5">
    <source>
        <dbReference type="ARBA" id="ARBA00023136"/>
    </source>
</evidence>
<evidence type="ECO:0000256" key="6">
    <source>
        <dbReference type="SAM" id="MobiDB-lite"/>
    </source>
</evidence>
<dbReference type="PANTHER" id="PTHR16172">
    <property type="entry name" value="MAJOR FACILITATOR SUPERFAMILY DOMAIN-CONTAINING PROTEIN 6-LIKE"/>
    <property type="match status" value="1"/>
</dbReference>
<dbReference type="SUPFAM" id="SSF103473">
    <property type="entry name" value="MFS general substrate transporter"/>
    <property type="match status" value="1"/>
</dbReference>
<sequence>MASNPFGSYYPNADHQQQQSSSAYPDSSNYVYDGSDTGLMSGDGNFQSGNNFQPTHQPMGTGMAEVDLTKYPEPKESTKKIRGRSDIIEYFFGGPVNRELLIAKAFYFCFFSAFGSLLPLMAIYFKNMGMTPTQAGILIGIRPFVGYLSAPFWADLAERFKKGRIMLLGSLAAWIIFNVPLGFIRPPSTSCLIYNTTAAVKGFYIETPKVLQFNRRLDKRSISASDYYDFEQENLMAGWTPRPPQWMEDQFVDQSGDHDGSSQLPWNQLLAMEEEETLDIPLMGDYDEGDRIVRVRRHVEIPMKPSHQVGISPYQVDFAENYKESEHSQWVSPTFSYTIFNRNDIRKVFFLFLLLIVIGEFFCCPSMTLADSAVLNLLGKENADQYGRQRMFASIGWGLTMFFVCLTLDHSQPTQGLSHPCQVHERERVYTVCYISFTMFMIGTMIIATRLPFNYDPDPQESLNPATVSSPNEEGPYVPPAPGSWYHPKPPPPPPGSQHHHSTKEVMNDALKNLLGKSKVFAQTTSKIPEWMPVLRHFANIRCASFMFVAWFMGFGIGLIFTFLFWHLQDYGGTSTVFGMASVVNHISEMLAYFLSYPLIRKIGHIKVLCLGLLCSVLRFLYISYIREPWGVIPFELIQGVTHSAVWAAACSYIAHNTPPELRVSAQGVLSFIHNGAGRACGTIFGGLFSTYYGTTAVLRGYGFACIFVLVGFCLVCFYHRGKGLTADLTPAEDPHQVAAEMAHLAPHGVPGNPTIVRTASTANLDHSNSKATLNYNTSHGNLDIPTMGGGAAQPTNPFLPAGNVNQHHHTSSPFGYVAEGEEYSGISMNPTQSGSVNYSSGSGYSSTTQYNNSQY</sequence>
<keyword evidence="10" id="KW-1185">Reference proteome</keyword>
<feature type="compositionally biased region" description="Polar residues" evidence="6">
    <location>
        <begin position="14"/>
        <end position="27"/>
    </location>
</feature>
<dbReference type="CDD" id="cd17335">
    <property type="entry name" value="MFS_MFSD6"/>
    <property type="match status" value="1"/>
</dbReference>
<feature type="transmembrane region" description="Helical" evidence="7">
    <location>
        <begin position="429"/>
        <end position="448"/>
    </location>
</feature>
<feature type="region of interest" description="Disordered" evidence="6">
    <location>
        <begin position="1"/>
        <end position="27"/>
    </location>
</feature>
<keyword evidence="4 7" id="KW-1133">Transmembrane helix</keyword>
<dbReference type="InterPro" id="IPR036259">
    <property type="entry name" value="MFS_trans_sf"/>
</dbReference>
<keyword evidence="3 7" id="KW-0812">Transmembrane</keyword>
<dbReference type="EMBL" id="CAKKLH010000257">
    <property type="protein sequence ID" value="CAH0107152.1"/>
    <property type="molecule type" value="Genomic_DNA"/>
</dbReference>
<comment type="similarity">
    <text evidence="2">Belongs to the major facilitator superfamily. MFSD6 family.</text>
</comment>
<evidence type="ECO:0000256" key="4">
    <source>
        <dbReference type="ARBA" id="ARBA00022989"/>
    </source>
</evidence>
<dbReference type="Gene3D" id="1.20.1250.20">
    <property type="entry name" value="MFS general substrate transporter like domains"/>
    <property type="match status" value="2"/>
</dbReference>
<dbReference type="Pfam" id="PF12832">
    <property type="entry name" value="MFS_1_like"/>
    <property type="match status" value="1"/>
</dbReference>
<accession>A0A8J2RQN4</accession>
<dbReference type="InterPro" id="IPR051717">
    <property type="entry name" value="MFS_MFSD6"/>
</dbReference>
<dbReference type="PANTHER" id="PTHR16172:SF2">
    <property type="entry name" value="MAJOR FACILITATOR SUPERFAMILY DOMAIN-CONTAINING PROTEIN 6"/>
    <property type="match status" value="1"/>
</dbReference>
<evidence type="ECO:0000259" key="8">
    <source>
        <dbReference type="Pfam" id="PF12832"/>
    </source>
</evidence>